<name>A0ABN7APP6_9HEMI</name>
<dbReference type="Proteomes" id="UP001307889">
    <property type="component" value="Chromosome 5"/>
</dbReference>
<feature type="region of interest" description="Disordered" evidence="1">
    <location>
        <begin position="1"/>
        <end position="43"/>
    </location>
</feature>
<evidence type="ECO:0000313" key="3">
    <source>
        <dbReference type="Proteomes" id="UP001307889"/>
    </source>
</evidence>
<proteinExistence type="predicted"/>
<sequence length="129" mass="13305">MKSETRPPSGRASKREGRPSGGGEPSGAENGRAPAVGNSSPAASQWRPVCYCAAFGLGCNPRSADFAPRFPTLTVPCRLLTTVAGRTLPFPSADAAKFEPSGPGRLISAAPAAFGLLHGKILILSVFVR</sequence>
<evidence type="ECO:0000313" key="2">
    <source>
        <dbReference type="EMBL" id="BES94190.1"/>
    </source>
</evidence>
<accession>A0ABN7APP6</accession>
<evidence type="ECO:0000256" key="1">
    <source>
        <dbReference type="SAM" id="MobiDB-lite"/>
    </source>
</evidence>
<gene>
    <name evidence="2" type="ORF">NTJ_06999</name>
</gene>
<keyword evidence="3" id="KW-1185">Reference proteome</keyword>
<protein>
    <submittedName>
        <fullName evidence="2">Uncharacterized protein</fullName>
    </submittedName>
</protein>
<organism evidence="2 3">
    <name type="scientific">Nesidiocoris tenuis</name>
    <dbReference type="NCBI Taxonomy" id="355587"/>
    <lineage>
        <taxon>Eukaryota</taxon>
        <taxon>Metazoa</taxon>
        <taxon>Ecdysozoa</taxon>
        <taxon>Arthropoda</taxon>
        <taxon>Hexapoda</taxon>
        <taxon>Insecta</taxon>
        <taxon>Pterygota</taxon>
        <taxon>Neoptera</taxon>
        <taxon>Paraneoptera</taxon>
        <taxon>Hemiptera</taxon>
        <taxon>Heteroptera</taxon>
        <taxon>Panheteroptera</taxon>
        <taxon>Cimicomorpha</taxon>
        <taxon>Miridae</taxon>
        <taxon>Dicyphina</taxon>
        <taxon>Nesidiocoris</taxon>
    </lineage>
</organism>
<dbReference type="EMBL" id="AP028913">
    <property type="protein sequence ID" value="BES94190.1"/>
    <property type="molecule type" value="Genomic_DNA"/>
</dbReference>
<reference evidence="2 3" key="1">
    <citation type="submission" date="2023-09" db="EMBL/GenBank/DDBJ databases">
        <title>Nesidiocoris tenuis whole genome shotgun sequence.</title>
        <authorList>
            <person name="Shibata T."/>
            <person name="Shimoda M."/>
            <person name="Kobayashi T."/>
            <person name="Uehara T."/>
        </authorList>
    </citation>
    <scope>NUCLEOTIDE SEQUENCE [LARGE SCALE GENOMIC DNA]</scope>
    <source>
        <strain evidence="2 3">Japan</strain>
    </source>
</reference>